<dbReference type="Gene3D" id="3.40.50.1010">
    <property type="entry name" value="5'-nuclease"/>
    <property type="match status" value="1"/>
</dbReference>
<dbReference type="InterPro" id="IPR039018">
    <property type="entry name" value="VapC20-like"/>
</dbReference>
<dbReference type="OrthoDB" id="76032at2157"/>
<proteinExistence type="predicted"/>
<organism evidence="2 3">
    <name type="scientific">Methanobrevibacter cuticularis</name>
    <dbReference type="NCBI Taxonomy" id="47311"/>
    <lineage>
        <taxon>Archaea</taxon>
        <taxon>Methanobacteriati</taxon>
        <taxon>Methanobacteriota</taxon>
        <taxon>Methanomada group</taxon>
        <taxon>Methanobacteria</taxon>
        <taxon>Methanobacteriales</taxon>
        <taxon>Methanobacteriaceae</taxon>
        <taxon>Methanobrevibacter</taxon>
    </lineage>
</organism>
<dbReference type="PANTHER" id="PTHR42188">
    <property type="entry name" value="23S RRNA-SPECIFIC ENDONUCLEASE VAPC20"/>
    <property type="match status" value="1"/>
</dbReference>
<dbReference type="AlphaFoldDB" id="A0A166DP37"/>
<gene>
    <name evidence="2" type="primary">vapC_8</name>
    <name evidence="2" type="ORF">MBCUT_13120</name>
</gene>
<dbReference type="InterPro" id="IPR002716">
    <property type="entry name" value="PIN_dom"/>
</dbReference>
<dbReference type="RefSeq" id="WP_067259887.1">
    <property type="nucleotide sequence ID" value="NZ_LWMW01000108.1"/>
</dbReference>
<dbReference type="SUPFAM" id="SSF88723">
    <property type="entry name" value="PIN domain-like"/>
    <property type="match status" value="1"/>
</dbReference>
<dbReference type="Proteomes" id="UP000077275">
    <property type="component" value="Unassembled WGS sequence"/>
</dbReference>
<dbReference type="EMBL" id="LWMW01000108">
    <property type="protein sequence ID" value="KZX15808.1"/>
    <property type="molecule type" value="Genomic_DNA"/>
</dbReference>
<dbReference type="GO" id="GO:0004521">
    <property type="term" value="F:RNA endonuclease activity"/>
    <property type="evidence" value="ECO:0007669"/>
    <property type="project" value="InterPro"/>
</dbReference>
<sequence>MIFLDVNFVIDLFVDTEDNHEKAVKIYNKIKDKQLIISNSVILEVMTVLNIKLKVSKEILEKSYIRLNGGKFKIFEDVPLYNETMERMLEYLPQRLPFWDCLYIELMEQLGIEKIATSNKHFKNKGIEVIGQKN</sequence>
<name>A0A166DP37_9EURY</name>
<reference evidence="2 3" key="1">
    <citation type="submission" date="2016-04" db="EMBL/GenBank/DDBJ databases">
        <title>Genome sequence of Methanobrevibacter cuticularis DSM 11139.</title>
        <authorList>
            <person name="Poehlein A."/>
            <person name="Seedorf H."/>
            <person name="Daniel R."/>
        </authorList>
    </citation>
    <scope>NUCLEOTIDE SEQUENCE [LARGE SCALE GENOMIC DNA]</scope>
    <source>
        <strain evidence="2 3">DSM 11139</strain>
    </source>
</reference>
<keyword evidence="2" id="KW-0255">Endonuclease</keyword>
<dbReference type="PATRIC" id="fig|47311.3.peg.1435"/>
<dbReference type="Pfam" id="PF01850">
    <property type="entry name" value="PIN"/>
    <property type="match status" value="1"/>
</dbReference>
<comment type="caution">
    <text evidence="2">The sequence shown here is derived from an EMBL/GenBank/DDBJ whole genome shotgun (WGS) entry which is preliminary data.</text>
</comment>
<keyword evidence="2" id="KW-0540">Nuclease</keyword>
<dbReference type="PANTHER" id="PTHR42188:SF1">
    <property type="entry name" value="23S RRNA-SPECIFIC ENDONUCLEASE VAPC20"/>
    <property type="match status" value="1"/>
</dbReference>
<protein>
    <submittedName>
        <fullName evidence="2">tRNA(FMet)-specific endonuclease VapC</fullName>
    </submittedName>
</protein>
<keyword evidence="3" id="KW-1185">Reference proteome</keyword>
<evidence type="ECO:0000259" key="1">
    <source>
        <dbReference type="Pfam" id="PF01850"/>
    </source>
</evidence>
<dbReference type="InterPro" id="IPR029060">
    <property type="entry name" value="PIN-like_dom_sf"/>
</dbReference>
<dbReference type="GO" id="GO:0016075">
    <property type="term" value="P:rRNA catabolic process"/>
    <property type="evidence" value="ECO:0007669"/>
    <property type="project" value="TreeGrafter"/>
</dbReference>
<evidence type="ECO:0000313" key="3">
    <source>
        <dbReference type="Proteomes" id="UP000077275"/>
    </source>
</evidence>
<evidence type="ECO:0000313" key="2">
    <source>
        <dbReference type="EMBL" id="KZX15808.1"/>
    </source>
</evidence>
<accession>A0A166DP37</accession>
<feature type="domain" description="PIN" evidence="1">
    <location>
        <begin position="2"/>
        <end position="125"/>
    </location>
</feature>
<dbReference type="CDD" id="cd09854">
    <property type="entry name" value="PIN_VapC-like"/>
    <property type="match status" value="1"/>
</dbReference>
<keyword evidence="2" id="KW-0378">Hydrolase</keyword>